<dbReference type="EMBL" id="JYDQ01000412">
    <property type="protein sequence ID" value="KRY07726.1"/>
    <property type="molecule type" value="Genomic_DNA"/>
</dbReference>
<protein>
    <submittedName>
        <fullName evidence="1">Uncharacterized protein</fullName>
    </submittedName>
</protein>
<proteinExistence type="predicted"/>
<evidence type="ECO:0000313" key="2">
    <source>
        <dbReference type="Proteomes" id="UP000054783"/>
    </source>
</evidence>
<dbReference type="Proteomes" id="UP000054783">
    <property type="component" value="Unassembled WGS sequence"/>
</dbReference>
<organism evidence="1 2">
    <name type="scientific">Trichinella patagoniensis</name>
    <dbReference type="NCBI Taxonomy" id="990121"/>
    <lineage>
        <taxon>Eukaryota</taxon>
        <taxon>Metazoa</taxon>
        <taxon>Ecdysozoa</taxon>
        <taxon>Nematoda</taxon>
        <taxon>Enoplea</taxon>
        <taxon>Dorylaimia</taxon>
        <taxon>Trichinellida</taxon>
        <taxon>Trichinellidae</taxon>
        <taxon>Trichinella</taxon>
    </lineage>
</organism>
<name>A0A0V0Z5M6_9BILA</name>
<accession>A0A0V0Z5M6</accession>
<sequence>MQLLIREAQFSRVLPSTFTHRHDHRNLCDGSSGLERAQLGQLSVFYSAYSNLKQRSLSTSGNYKSDATVTSKQSDFHFFSTFYGLDDIMLELLEQCLLGSWNQSSISCAFSTFY</sequence>
<keyword evidence="2" id="KW-1185">Reference proteome</keyword>
<evidence type="ECO:0000313" key="1">
    <source>
        <dbReference type="EMBL" id="KRY07726.1"/>
    </source>
</evidence>
<dbReference type="AlphaFoldDB" id="A0A0V0Z5M6"/>
<comment type="caution">
    <text evidence="1">The sequence shown here is derived from an EMBL/GenBank/DDBJ whole genome shotgun (WGS) entry which is preliminary data.</text>
</comment>
<gene>
    <name evidence="1" type="ORF">T12_4928</name>
</gene>
<reference evidence="1 2" key="1">
    <citation type="submission" date="2015-01" db="EMBL/GenBank/DDBJ databases">
        <title>Evolution of Trichinella species and genotypes.</title>
        <authorList>
            <person name="Korhonen P.K."/>
            <person name="Edoardo P."/>
            <person name="Giuseppe L.R."/>
            <person name="Gasser R.B."/>
        </authorList>
    </citation>
    <scope>NUCLEOTIDE SEQUENCE [LARGE SCALE GENOMIC DNA]</scope>
    <source>
        <strain evidence="1">ISS2496</strain>
    </source>
</reference>